<evidence type="ECO:0000256" key="2">
    <source>
        <dbReference type="ARBA" id="ARBA00022475"/>
    </source>
</evidence>
<keyword evidence="2" id="KW-1003">Cell membrane</keyword>
<evidence type="ECO:0000256" key="1">
    <source>
        <dbReference type="ARBA" id="ARBA00004651"/>
    </source>
</evidence>
<keyword evidence="8" id="KW-1185">Reference proteome</keyword>
<proteinExistence type="predicted"/>
<dbReference type="PANTHER" id="PTHR34857">
    <property type="entry name" value="SLL0384 PROTEIN"/>
    <property type="match status" value="1"/>
</dbReference>
<dbReference type="PANTHER" id="PTHR34857:SF2">
    <property type="entry name" value="SLL0384 PROTEIN"/>
    <property type="match status" value="1"/>
</dbReference>
<dbReference type="InterPro" id="IPR003339">
    <property type="entry name" value="ABC/ECF_trnsptr_transmembrane"/>
</dbReference>
<dbReference type="GO" id="GO:0006824">
    <property type="term" value="P:cobalt ion transport"/>
    <property type="evidence" value="ECO:0007669"/>
    <property type="project" value="InterPro"/>
</dbReference>
<feature type="transmembrane region" description="Helical" evidence="6">
    <location>
        <begin position="66"/>
        <end position="84"/>
    </location>
</feature>
<dbReference type="InterPro" id="IPR051611">
    <property type="entry name" value="ECF_transporter_component"/>
</dbReference>
<sequence>MMEEPFATGTSFFHRRDPRVKLIAAACLSLVLALTTSFIIATTGCLITALLLFFSRPNPSRVLKRIAVVNIFTLFLLLTLPFTYGGDETAHLRFFHFSLDGLHMAALIALKSNGILFCFLALLATSTTVNLGHGLEKLGMPRKLVFLLLFSYRQLFVIHQEYTRLQRAAKLRGFIPANSLHTYRTYGHLFGMTLVKSWNRAEQIQQAMVLRGFSGRLIPLNQPSPTRIDYFFLFISLLVSLILSGFSFVPLPL</sequence>
<dbReference type="GO" id="GO:0043190">
    <property type="term" value="C:ATP-binding cassette (ABC) transporter complex"/>
    <property type="evidence" value="ECO:0007669"/>
    <property type="project" value="InterPro"/>
</dbReference>
<evidence type="ECO:0000256" key="6">
    <source>
        <dbReference type="SAM" id="Phobius"/>
    </source>
</evidence>
<feature type="transmembrane region" description="Helical" evidence="6">
    <location>
        <begin position="104"/>
        <end position="123"/>
    </location>
</feature>
<dbReference type="Proteomes" id="UP000011721">
    <property type="component" value="Chromosome"/>
</dbReference>
<comment type="subcellular location">
    <subcellularLocation>
        <location evidence="1">Cell membrane</location>
        <topology evidence="1">Multi-pass membrane protein</topology>
    </subcellularLocation>
</comment>
<dbReference type="STRING" id="1167006.UWK_00935"/>
<dbReference type="InterPro" id="IPR012809">
    <property type="entry name" value="ECF_CbiQ"/>
</dbReference>
<dbReference type="AlphaFoldDB" id="M1NCP5"/>
<dbReference type="EMBL" id="CP003985">
    <property type="protein sequence ID" value="AGF77509.1"/>
    <property type="molecule type" value="Genomic_DNA"/>
</dbReference>
<organism evidence="7 8">
    <name type="scientific">Desulfocapsa sulfexigens (strain DSM 10523 / SB164P1)</name>
    <dbReference type="NCBI Taxonomy" id="1167006"/>
    <lineage>
        <taxon>Bacteria</taxon>
        <taxon>Pseudomonadati</taxon>
        <taxon>Thermodesulfobacteriota</taxon>
        <taxon>Desulfobulbia</taxon>
        <taxon>Desulfobulbales</taxon>
        <taxon>Desulfocapsaceae</taxon>
        <taxon>Desulfocapsa</taxon>
    </lineage>
</organism>
<dbReference type="CDD" id="cd16914">
    <property type="entry name" value="EcfT"/>
    <property type="match status" value="1"/>
</dbReference>
<keyword evidence="4 6" id="KW-1133">Transmembrane helix</keyword>
<protein>
    <submittedName>
        <fullName evidence="7">Cobalt ABC transporter, permease protein CbiQ</fullName>
    </submittedName>
</protein>
<feature type="transmembrane region" description="Helical" evidence="6">
    <location>
        <begin position="230"/>
        <end position="251"/>
    </location>
</feature>
<evidence type="ECO:0000313" key="8">
    <source>
        <dbReference type="Proteomes" id="UP000011721"/>
    </source>
</evidence>
<evidence type="ECO:0000256" key="3">
    <source>
        <dbReference type="ARBA" id="ARBA00022692"/>
    </source>
</evidence>
<accession>M1NCP5</accession>
<dbReference type="NCBIfam" id="TIGR02454">
    <property type="entry name" value="ECF_T_CbiQ"/>
    <property type="match status" value="1"/>
</dbReference>
<gene>
    <name evidence="7" type="ordered locus">UWK_00935</name>
</gene>
<name>M1NCP5_DESSD</name>
<dbReference type="RefSeq" id="WP_015403205.1">
    <property type="nucleotide sequence ID" value="NC_020304.1"/>
</dbReference>
<evidence type="ECO:0000256" key="5">
    <source>
        <dbReference type="ARBA" id="ARBA00023136"/>
    </source>
</evidence>
<keyword evidence="3 6" id="KW-0812">Transmembrane</keyword>
<evidence type="ECO:0000256" key="4">
    <source>
        <dbReference type="ARBA" id="ARBA00022989"/>
    </source>
</evidence>
<evidence type="ECO:0000313" key="7">
    <source>
        <dbReference type="EMBL" id="AGF77509.1"/>
    </source>
</evidence>
<dbReference type="OrthoDB" id="4533at2"/>
<keyword evidence="5 6" id="KW-0472">Membrane</keyword>
<dbReference type="Pfam" id="PF02361">
    <property type="entry name" value="CbiQ"/>
    <property type="match status" value="1"/>
</dbReference>
<dbReference type="eggNOG" id="COG0619">
    <property type="taxonomic scope" value="Bacteria"/>
</dbReference>
<dbReference type="KEGG" id="dsf:UWK_00935"/>
<reference evidence="8" key="1">
    <citation type="journal article" date="2013" name="Stand. Genomic Sci.">
        <title>Complete genome sequence of Desulfocapsa sulfexigens, a marine deltaproteobacterium specialized in disproportionating inorganic sulfur compounds.</title>
        <authorList>
            <person name="Finster K.W."/>
            <person name="Kjeldsen K.U."/>
            <person name="Kube M."/>
            <person name="Reinhardt R."/>
            <person name="Mussmann M."/>
            <person name="Amann R."/>
            <person name="Schreiber L."/>
        </authorList>
    </citation>
    <scope>NUCLEOTIDE SEQUENCE [LARGE SCALE GENOMIC DNA]</scope>
    <source>
        <strain evidence="8">DSM 10523 / SB164P1</strain>
    </source>
</reference>
<feature type="transmembrane region" description="Helical" evidence="6">
    <location>
        <begin position="22"/>
        <end position="54"/>
    </location>
</feature>
<dbReference type="HOGENOM" id="CLU_056469_1_3_7"/>